<evidence type="ECO:0000259" key="4">
    <source>
        <dbReference type="Pfam" id="PF06441"/>
    </source>
</evidence>
<dbReference type="Proteomes" id="UP001652621">
    <property type="component" value="Unplaced"/>
</dbReference>
<dbReference type="RefSeq" id="XP_058976664.1">
    <property type="nucleotide sequence ID" value="XM_059120681.1"/>
</dbReference>
<dbReference type="SUPFAM" id="SSF53474">
    <property type="entry name" value="alpha/beta-Hydrolases"/>
    <property type="match status" value="2"/>
</dbReference>
<evidence type="ECO:0000256" key="2">
    <source>
        <dbReference type="ARBA" id="ARBA00022797"/>
    </source>
</evidence>
<sequence>MGVMVRVLIAGLCLGLAALYQNYRLLKQPIPAPKLDEKQYWGPGSGADYKEDVSIKPFDIAAKPEIIEDLKLQLQRPYKLHDPLEDVAFEYGFNSKYLQKVIKYWRDDYLAKWSERESFLKKFNHFQTEIQGLKIHFIHVKPKKTEGKKVLPLLLLHGWPGSVREFYDIIPLLTTPNDKSDYVFEVIAPSLVGYGWSQPASKKNFGPAEMSVVMRNLMLRLGHNKFLIQGGDWGSIIGSNLASLFPENTLGYHSNMCGTMSPVSMIKMLASNFLPSFFYEKQYSKFFKPLGDFFGYMMEESGYMHLQATKPDTIGTALAHNPVGLAAYIMEKFSTWTNVEFKHLPDGGLTKRYTLDGLLDNVMIYYLTNSITTSQRLYAEAFNKPQMELQMDRVAVKAPTGCARFLHDLWHTTDCQLKDKFVNLVTSTYYEDGGHFAAMELPQVLYNDFIEFVKKANLYTSLQQVITMSLITRILVLALAMGGGMLYKKISDTMGDVEAPQLPLNQWWGDEEEPKDWQAYLANSSEVIGNRLMYSDTTLDDLKSLLNRTLHLTEPLEDVNFEYGFNSKFLQELVEYWRDDYMPRWREREVFLWQFNHFTTDIQGLRMHFLHLMVYDEYTVDRHHYPVLLLHGWPSSVREFYSLIHKLHQTKKDKNNKYIFNVIVPSLPGFAWSQGTSKRGLGPAQIAVMMRNLMLRLGYKKFFIQGGDWGSIIGSHIATLFPENVLGYHSNMCTVSSPKSMVKGLIAGTFPGLFAPKGYEDFFSPVSEKIQYLLEETGYAHLQSTKPDTLGSALHDNPIGLAAYILEKFSTWTNATYRHLPDGGLKKRYKLDALLDNVMIYYLTNSITTSVRIYKEAVSEEQRALKLDRVPTNVPTGCARFKNEMMHFLDLQLKDKYKNLIHSTYYKEGGHFAAMEVSNVLYLDFIEFVKKVEKVKKITGYKREL</sequence>
<dbReference type="InterPro" id="IPR029058">
    <property type="entry name" value="AB_hydrolase_fold"/>
</dbReference>
<name>A0ABM3UT29_MUSDO</name>
<evidence type="ECO:0000256" key="1">
    <source>
        <dbReference type="ARBA" id="ARBA00010088"/>
    </source>
</evidence>
<protein>
    <submittedName>
        <fullName evidence="6">Uncharacterized protein LOC131801737</fullName>
    </submittedName>
</protein>
<evidence type="ECO:0000256" key="3">
    <source>
        <dbReference type="ARBA" id="ARBA00022801"/>
    </source>
</evidence>
<dbReference type="Gene3D" id="3.40.50.1820">
    <property type="entry name" value="alpha/beta hydrolase"/>
    <property type="match status" value="2"/>
</dbReference>
<keyword evidence="3" id="KW-0378">Hydrolase</keyword>
<dbReference type="PANTHER" id="PTHR21661:SF35">
    <property type="entry name" value="EPOXIDE HYDROLASE"/>
    <property type="match status" value="1"/>
</dbReference>
<evidence type="ECO:0000313" key="5">
    <source>
        <dbReference type="Proteomes" id="UP001652621"/>
    </source>
</evidence>
<dbReference type="PANTHER" id="PTHR21661">
    <property type="entry name" value="EPOXIDE HYDROLASE 1-RELATED"/>
    <property type="match status" value="1"/>
</dbReference>
<keyword evidence="5" id="KW-1185">Reference proteome</keyword>
<feature type="domain" description="Epoxide hydrolase N-terminal" evidence="4">
    <location>
        <begin position="55"/>
        <end position="166"/>
    </location>
</feature>
<proteinExistence type="inferred from homology"/>
<dbReference type="Pfam" id="PF06441">
    <property type="entry name" value="EHN"/>
    <property type="match status" value="2"/>
</dbReference>
<organism evidence="5 6">
    <name type="scientific">Musca domestica</name>
    <name type="common">House fly</name>
    <dbReference type="NCBI Taxonomy" id="7370"/>
    <lineage>
        <taxon>Eukaryota</taxon>
        <taxon>Metazoa</taxon>
        <taxon>Ecdysozoa</taxon>
        <taxon>Arthropoda</taxon>
        <taxon>Hexapoda</taxon>
        <taxon>Insecta</taxon>
        <taxon>Pterygota</taxon>
        <taxon>Neoptera</taxon>
        <taxon>Endopterygota</taxon>
        <taxon>Diptera</taxon>
        <taxon>Brachycera</taxon>
        <taxon>Muscomorpha</taxon>
        <taxon>Muscoidea</taxon>
        <taxon>Muscidae</taxon>
        <taxon>Musca</taxon>
    </lineage>
</organism>
<dbReference type="PRINTS" id="PR00412">
    <property type="entry name" value="EPOXHYDRLASE"/>
</dbReference>
<dbReference type="InterPro" id="IPR010497">
    <property type="entry name" value="Epoxide_hydro_N"/>
</dbReference>
<accession>A0ABM3UT29</accession>
<comment type="similarity">
    <text evidence="1">Belongs to the peptidase S33 family.</text>
</comment>
<feature type="domain" description="Epoxide hydrolase N-terminal" evidence="4">
    <location>
        <begin position="533"/>
        <end position="640"/>
    </location>
</feature>
<dbReference type="InterPro" id="IPR000639">
    <property type="entry name" value="Epox_hydrolase-like"/>
</dbReference>
<keyword evidence="2" id="KW-0058">Aromatic hydrocarbons catabolism</keyword>
<reference evidence="6" key="1">
    <citation type="submission" date="2025-08" db="UniProtKB">
        <authorList>
            <consortium name="RefSeq"/>
        </authorList>
    </citation>
    <scope>IDENTIFICATION</scope>
    <source>
        <strain evidence="6">Aabys</strain>
        <tissue evidence="6">Whole body</tissue>
    </source>
</reference>
<gene>
    <name evidence="6" type="primary">LOC131801737</name>
</gene>
<evidence type="ECO:0000313" key="6">
    <source>
        <dbReference type="RefSeq" id="XP_058976664.1"/>
    </source>
</evidence>
<dbReference type="GeneID" id="131801737"/>